<dbReference type="InterPro" id="IPR013549">
    <property type="entry name" value="DUF1731"/>
</dbReference>
<sequence>MRYAICGGTGFIGQALSRRWLNEGHEVIIVTRSLPDDGRQLQVQHSQGQLSYATWDDMKDSPERFEHLDALVNLAGASLSQRWTERGKQRIMDSRQQTVLAVAELLHRLKHKPPVVVQASAMAIYGTSETLTFDETSPAAVQDFPSRVVQQWEAAADRIPAGRLIKLRISVVLGNEGGAYPKMLLPYKLGAGGKIGSGRQWFSWIHIDDMVGLIDYCICHGDISGPVNAASPYAVTNDQFGRTVASVYRRPHWFPLPAVLLKGVLGEMSLILLKGQHIVPAKALAHGFRFRYPELTAALTQLKEQK</sequence>
<dbReference type="InterPro" id="IPR036291">
    <property type="entry name" value="NAD(P)-bd_dom_sf"/>
</dbReference>
<comment type="similarity">
    <text evidence="1">Belongs to the NAD(P)-dependent epimerase/dehydratase family. SDR39U1 subfamily.</text>
</comment>
<gene>
    <name evidence="4" type="ORF">BBD41_05065</name>
</gene>
<dbReference type="PANTHER" id="PTHR11092:SF0">
    <property type="entry name" value="EPIMERASE FAMILY PROTEIN SDR39U1"/>
    <property type="match status" value="1"/>
</dbReference>
<dbReference type="CDD" id="cd05242">
    <property type="entry name" value="SDR_a8"/>
    <property type="match status" value="1"/>
</dbReference>
<evidence type="ECO:0000259" key="2">
    <source>
        <dbReference type="Pfam" id="PF01370"/>
    </source>
</evidence>
<dbReference type="Gene3D" id="3.40.50.720">
    <property type="entry name" value="NAD(P)-binding Rossmann-like Domain"/>
    <property type="match status" value="1"/>
</dbReference>
<dbReference type="InterPro" id="IPR010099">
    <property type="entry name" value="SDR39U1"/>
</dbReference>
<proteinExistence type="inferred from homology"/>
<feature type="domain" description="DUF1731" evidence="3">
    <location>
        <begin position="256"/>
        <end position="302"/>
    </location>
</feature>
<accession>A0A1B2DWB9</accession>
<dbReference type="SUPFAM" id="SSF51735">
    <property type="entry name" value="NAD(P)-binding Rossmann-fold domains"/>
    <property type="match status" value="1"/>
</dbReference>
<dbReference type="NCBIfam" id="TIGR01777">
    <property type="entry name" value="yfcH"/>
    <property type="match status" value="1"/>
</dbReference>
<evidence type="ECO:0000259" key="3">
    <source>
        <dbReference type="Pfam" id="PF08338"/>
    </source>
</evidence>
<organism evidence="4">
    <name type="scientific">Paenibacillus ihbetae</name>
    <dbReference type="NCBI Taxonomy" id="1870820"/>
    <lineage>
        <taxon>Bacteria</taxon>
        <taxon>Bacillati</taxon>
        <taxon>Bacillota</taxon>
        <taxon>Bacilli</taxon>
        <taxon>Bacillales</taxon>
        <taxon>Paenibacillaceae</taxon>
        <taxon>Paenibacillus</taxon>
    </lineage>
</organism>
<dbReference type="RefSeq" id="WP_099476897.1">
    <property type="nucleotide sequence ID" value="NZ_CP016809.1"/>
</dbReference>
<dbReference type="EMBL" id="CP016809">
    <property type="protein sequence ID" value="ANY72010.1"/>
    <property type="molecule type" value="Genomic_DNA"/>
</dbReference>
<dbReference type="Pfam" id="PF01370">
    <property type="entry name" value="Epimerase"/>
    <property type="match status" value="1"/>
</dbReference>
<reference evidence="4" key="1">
    <citation type="submission" date="2016-08" db="EMBL/GenBank/DDBJ databases">
        <title>Complete Genome Seqeunce of Paenibacillus sp. nov. IHBB 9852 from high altitute lake of Indian trans-Himalayas.</title>
        <authorList>
            <person name="Kiran S."/>
            <person name="Swarnkar M.K."/>
            <person name="Rana A."/>
            <person name="Tewari R."/>
            <person name="Gulati A."/>
        </authorList>
    </citation>
    <scope>NUCLEOTIDE SEQUENCE [LARGE SCALE GENOMIC DNA]</scope>
    <source>
        <strain evidence="4">IHBB 9852</strain>
    </source>
</reference>
<dbReference type="Pfam" id="PF08338">
    <property type="entry name" value="DUF1731"/>
    <property type="match status" value="1"/>
</dbReference>
<evidence type="ECO:0000313" key="4">
    <source>
        <dbReference type="EMBL" id="ANY72010.1"/>
    </source>
</evidence>
<feature type="domain" description="NAD-dependent epimerase/dehydratase" evidence="2">
    <location>
        <begin position="5"/>
        <end position="223"/>
    </location>
</feature>
<evidence type="ECO:0000256" key="1">
    <source>
        <dbReference type="ARBA" id="ARBA00009353"/>
    </source>
</evidence>
<dbReference type="InterPro" id="IPR001509">
    <property type="entry name" value="Epimerase_deHydtase"/>
</dbReference>
<protein>
    <submittedName>
        <fullName evidence="4">TIGR01777 family protein</fullName>
    </submittedName>
</protein>
<dbReference type="PANTHER" id="PTHR11092">
    <property type="entry name" value="SUGAR NUCLEOTIDE EPIMERASE RELATED"/>
    <property type="match status" value="1"/>
</dbReference>
<dbReference type="KEGG" id="pib:BBD41_05065"/>
<name>A0A1B2DWB9_9BACL</name>
<dbReference type="AlphaFoldDB" id="A0A1B2DWB9"/>